<dbReference type="Proteomes" id="UP000321580">
    <property type="component" value="Unassembled WGS sequence"/>
</dbReference>
<dbReference type="Pfam" id="PF00149">
    <property type="entry name" value="Metallophos"/>
    <property type="match status" value="1"/>
</dbReference>
<comment type="caution">
    <text evidence="2">The sequence shown here is derived from an EMBL/GenBank/DDBJ whole genome shotgun (WGS) entry which is preliminary data.</text>
</comment>
<dbReference type="AlphaFoldDB" id="A0A5C6RKN3"/>
<accession>A0A5C6RKN3</accession>
<proteinExistence type="predicted"/>
<dbReference type="InterPro" id="IPR051918">
    <property type="entry name" value="STPP_CPPED1"/>
</dbReference>
<evidence type="ECO:0000313" key="3">
    <source>
        <dbReference type="Proteomes" id="UP000321580"/>
    </source>
</evidence>
<dbReference type="PANTHER" id="PTHR43143">
    <property type="entry name" value="METALLOPHOSPHOESTERASE, CALCINEURIN SUPERFAMILY"/>
    <property type="match status" value="1"/>
</dbReference>
<organism evidence="2 3">
    <name type="scientific">Phaeodactylibacter luteus</name>
    <dbReference type="NCBI Taxonomy" id="1564516"/>
    <lineage>
        <taxon>Bacteria</taxon>
        <taxon>Pseudomonadati</taxon>
        <taxon>Bacteroidota</taxon>
        <taxon>Saprospiria</taxon>
        <taxon>Saprospirales</taxon>
        <taxon>Haliscomenobacteraceae</taxon>
        <taxon>Phaeodactylibacter</taxon>
    </lineage>
</organism>
<dbReference type="InterPro" id="IPR004843">
    <property type="entry name" value="Calcineurin-like_PHP"/>
</dbReference>
<protein>
    <submittedName>
        <fullName evidence="2">Metallophosphoesterase</fullName>
    </submittedName>
</protein>
<dbReference type="RefSeq" id="WP_147167658.1">
    <property type="nucleotide sequence ID" value="NZ_VOOR01000021.1"/>
</dbReference>
<feature type="domain" description="Calcineurin-like phosphoesterase" evidence="1">
    <location>
        <begin position="1"/>
        <end position="188"/>
    </location>
</feature>
<dbReference type="OrthoDB" id="9816081at2"/>
<keyword evidence="3" id="KW-1185">Reference proteome</keyword>
<dbReference type="InterPro" id="IPR029052">
    <property type="entry name" value="Metallo-depent_PP-like"/>
</dbReference>
<dbReference type="SUPFAM" id="SSF56300">
    <property type="entry name" value="Metallo-dependent phosphatases"/>
    <property type="match status" value="1"/>
</dbReference>
<dbReference type="GO" id="GO:0016787">
    <property type="term" value="F:hydrolase activity"/>
    <property type="evidence" value="ECO:0007669"/>
    <property type="project" value="InterPro"/>
</dbReference>
<gene>
    <name evidence="2" type="ORF">FRY97_11385</name>
</gene>
<dbReference type="EMBL" id="VOOR01000021">
    <property type="protein sequence ID" value="TXB62938.1"/>
    <property type="molecule type" value="Genomic_DNA"/>
</dbReference>
<evidence type="ECO:0000313" key="2">
    <source>
        <dbReference type="EMBL" id="TXB62938.1"/>
    </source>
</evidence>
<sequence>MRIVQLTDLHIGREGEDTYGVDVRGNFLKALQAASDQKPDLLVISGDLCYRDGDVEIYRWIRPKLDQTGIPYEVMSGNHDDPSLLAQAFGVAARLKDGALYFRQDYGGLSAFFLDTTYYELPASQQAWLKEELSALRREALIFMHHPPLPGGVPFMDSKHSLRNMEEVQRILFAHPYPVHVFTGHYHAEKTVSMRNTSVHITPSCFFQISQASEVFGVDHYRPGLRVIDYNEEGLMHTVRYF</sequence>
<evidence type="ECO:0000259" key="1">
    <source>
        <dbReference type="Pfam" id="PF00149"/>
    </source>
</evidence>
<name>A0A5C6RKN3_9BACT</name>
<reference evidence="2 3" key="1">
    <citation type="submission" date="2019-08" db="EMBL/GenBank/DDBJ databases">
        <title>Genome of Phaeodactylibacter luteus.</title>
        <authorList>
            <person name="Bowman J.P."/>
        </authorList>
    </citation>
    <scope>NUCLEOTIDE SEQUENCE [LARGE SCALE GENOMIC DNA]</scope>
    <source>
        <strain evidence="2 3">KCTC 42180</strain>
    </source>
</reference>
<dbReference type="Gene3D" id="3.60.21.10">
    <property type="match status" value="1"/>
</dbReference>
<dbReference type="PANTHER" id="PTHR43143:SF1">
    <property type="entry name" value="SERINE_THREONINE-PROTEIN PHOSPHATASE CPPED1"/>
    <property type="match status" value="1"/>
</dbReference>